<gene>
    <name evidence="2" type="ORF">ACIBP5_14315</name>
</gene>
<organism evidence="2 3">
    <name type="scientific">Nonomuraea indica</name>
    <dbReference type="NCBI Taxonomy" id="1581193"/>
    <lineage>
        <taxon>Bacteria</taxon>
        <taxon>Bacillati</taxon>
        <taxon>Actinomycetota</taxon>
        <taxon>Actinomycetes</taxon>
        <taxon>Streptosporangiales</taxon>
        <taxon>Streptosporangiaceae</taxon>
        <taxon>Nonomuraea</taxon>
    </lineage>
</organism>
<accession>A0ABW8A2W6</accession>
<protein>
    <submittedName>
        <fullName evidence="2">Uncharacterized protein</fullName>
    </submittedName>
</protein>
<evidence type="ECO:0000256" key="1">
    <source>
        <dbReference type="SAM" id="Phobius"/>
    </source>
</evidence>
<evidence type="ECO:0000313" key="2">
    <source>
        <dbReference type="EMBL" id="MFI7441125.1"/>
    </source>
</evidence>
<reference evidence="2 3" key="1">
    <citation type="submission" date="2024-10" db="EMBL/GenBank/DDBJ databases">
        <title>The Natural Products Discovery Center: Release of the First 8490 Sequenced Strains for Exploring Actinobacteria Biosynthetic Diversity.</title>
        <authorList>
            <person name="Kalkreuter E."/>
            <person name="Kautsar S.A."/>
            <person name="Yang D."/>
            <person name="Bader C.D."/>
            <person name="Teijaro C.N."/>
            <person name="Fluegel L."/>
            <person name="Davis C.M."/>
            <person name="Simpson J.R."/>
            <person name="Lauterbach L."/>
            <person name="Steele A.D."/>
            <person name="Gui C."/>
            <person name="Meng S."/>
            <person name="Li G."/>
            <person name="Viehrig K."/>
            <person name="Ye F."/>
            <person name="Su P."/>
            <person name="Kiefer A.F."/>
            <person name="Nichols A."/>
            <person name="Cepeda A.J."/>
            <person name="Yan W."/>
            <person name="Fan B."/>
            <person name="Jiang Y."/>
            <person name="Adhikari A."/>
            <person name="Zheng C.-J."/>
            <person name="Schuster L."/>
            <person name="Cowan T.M."/>
            <person name="Smanski M.J."/>
            <person name="Chevrette M.G."/>
            <person name="De Carvalho L.P.S."/>
            <person name="Shen B."/>
        </authorList>
    </citation>
    <scope>NUCLEOTIDE SEQUENCE [LARGE SCALE GENOMIC DNA]</scope>
    <source>
        <strain evidence="2 3">NPDC049503</strain>
    </source>
</reference>
<keyword evidence="1" id="KW-0472">Membrane</keyword>
<sequence>MVLLDSILYAFVTVNGFATSPFMLVVLAFLGAYLGVRAVELIPFTRRIIERREAQAAAESE</sequence>
<evidence type="ECO:0000313" key="3">
    <source>
        <dbReference type="Proteomes" id="UP001612928"/>
    </source>
</evidence>
<name>A0ABW8A2W6_9ACTN</name>
<dbReference type="Proteomes" id="UP001612928">
    <property type="component" value="Unassembled WGS sequence"/>
</dbReference>
<keyword evidence="1" id="KW-1133">Transmembrane helix</keyword>
<dbReference type="EMBL" id="JBITMB010000003">
    <property type="protein sequence ID" value="MFI7441125.1"/>
    <property type="molecule type" value="Genomic_DNA"/>
</dbReference>
<feature type="transmembrane region" description="Helical" evidence="1">
    <location>
        <begin position="6"/>
        <end position="36"/>
    </location>
</feature>
<proteinExistence type="predicted"/>
<keyword evidence="1" id="KW-0812">Transmembrane</keyword>
<keyword evidence="3" id="KW-1185">Reference proteome</keyword>
<dbReference type="RefSeq" id="WP_245898843.1">
    <property type="nucleotide sequence ID" value="NZ_JBITMB010000003.1"/>
</dbReference>
<comment type="caution">
    <text evidence="2">The sequence shown here is derived from an EMBL/GenBank/DDBJ whole genome shotgun (WGS) entry which is preliminary data.</text>
</comment>